<reference evidence="1 2" key="1">
    <citation type="submission" date="2016-02" db="EMBL/GenBank/DDBJ databases">
        <title>Genome analysis of coral dinoflagellate symbionts highlights evolutionary adaptations to a symbiotic lifestyle.</title>
        <authorList>
            <person name="Aranda M."/>
            <person name="Li Y."/>
            <person name="Liew Y.J."/>
            <person name="Baumgarten S."/>
            <person name="Simakov O."/>
            <person name="Wilson M."/>
            <person name="Piel J."/>
            <person name="Ashoor H."/>
            <person name="Bougouffa S."/>
            <person name="Bajic V.B."/>
            <person name="Ryu T."/>
            <person name="Ravasi T."/>
            <person name="Bayer T."/>
            <person name="Micklem G."/>
            <person name="Kim H."/>
            <person name="Bhak J."/>
            <person name="Lajeunesse T.C."/>
            <person name="Voolstra C.R."/>
        </authorList>
    </citation>
    <scope>NUCLEOTIDE SEQUENCE [LARGE SCALE GENOMIC DNA]</scope>
    <source>
        <strain evidence="1 2">CCMP2467</strain>
    </source>
</reference>
<protein>
    <submittedName>
        <fullName evidence="1">Uncharacterized protein</fullName>
    </submittedName>
</protein>
<name>A0A1Q9CL28_SYMMI</name>
<dbReference type="OrthoDB" id="431389at2759"/>
<accession>A0A1Q9CL28</accession>
<evidence type="ECO:0000313" key="2">
    <source>
        <dbReference type="Proteomes" id="UP000186817"/>
    </source>
</evidence>
<organism evidence="1 2">
    <name type="scientific">Symbiodinium microadriaticum</name>
    <name type="common">Dinoflagellate</name>
    <name type="synonym">Zooxanthella microadriatica</name>
    <dbReference type="NCBI Taxonomy" id="2951"/>
    <lineage>
        <taxon>Eukaryota</taxon>
        <taxon>Sar</taxon>
        <taxon>Alveolata</taxon>
        <taxon>Dinophyceae</taxon>
        <taxon>Suessiales</taxon>
        <taxon>Symbiodiniaceae</taxon>
        <taxon>Symbiodinium</taxon>
    </lineage>
</organism>
<keyword evidence="2" id="KW-1185">Reference proteome</keyword>
<dbReference type="Proteomes" id="UP000186817">
    <property type="component" value="Unassembled WGS sequence"/>
</dbReference>
<dbReference type="AlphaFoldDB" id="A0A1Q9CL28"/>
<sequence length="149" mass="16879">MRPQFRQHQIPTPCAPKRSMDEEQLCHRLHKRLRIGSPTAARQLAHGHYSQANSVLQQLHAEHLARRQQTPRPDYPTDTTMTMTQQAWTAAGSVAHSDFAAIMMLAQHVSLVPIVAINVKGWWTFYIFPSQLLAHNASTCLTSASHFLF</sequence>
<dbReference type="EMBL" id="LSRX01001103">
    <property type="protein sequence ID" value="OLP83630.1"/>
    <property type="molecule type" value="Genomic_DNA"/>
</dbReference>
<proteinExistence type="predicted"/>
<comment type="caution">
    <text evidence="1">The sequence shown here is derived from an EMBL/GenBank/DDBJ whole genome shotgun (WGS) entry which is preliminary data.</text>
</comment>
<evidence type="ECO:0000313" key="1">
    <source>
        <dbReference type="EMBL" id="OLP83630.1"/>
    </source>
</evidence>
<gene>
    <name evidence="1" type="ORF">AK812_SmicGene35601</name>
</gene>